<evidence type="ECO:0000259" key="5">
    <source>
        <dbReference type="Pfam" id="PF22740"/>
    </source>
</evidence>
<feature type="domain" description="RapZ C-terminal" evidence="5">
    <location>
        <begin position="164"/>
        <end position="241"/>
    </location>
</feature>
<dbReference type="InterPro" id="IPR005337">
    <property type="entry name" value="RapZ-like"/>
</dbReference>
<dbReference type="PANTHER" id="PTHR30448:SF0">
    <property type="entry name" value="RNASE ADAPTER PROTEIN RAPZ"/>
    <property type="match status" value="1"/>
</dbReference>
<evidence type="ECO:0000259" key="4">
    <source>
        <dbReference type="Pfam" id="PF03668"/>
    </source>
</evidence>
<protein>
    <recommendedName>
        <fullName evidence="7">GlmZ(SRNA)-inactivating NTPase</fullName>
    </recommendedName>
</protein>
<evidence type="ECO:0000256" key="2">
    <source>
        <dbReference type="ARBA" id="ARBA00022840"/>
    </source>
</evidence>
<sequence length="242" mass="26783">VAKCNLLLITGLSGAGKSTVLGGLEDLGYDVIDNLPLRLLRTLVEGSADNAKLAIGIDSRTGGFSSDALCAEIEKFNKQEEITVVLIFLICDSDTLRQRFTETRRRHPLAIDRPVTDGILHERQLMAPLLDQADHVFDTSHLTVADLRLAIDGTFAREGGPPITISVASFAFRRGLPREADLVLDVRFLINPHYIEGLREKTGLDQEVVSYVKTDTDFESFFTRLCAMVIPLLPRYTAEGKR</sequence>
<feature type="non-terminal residue" evidence="6">
    <location>
        <position position="242"/>
    </location>
</feature>
<dbReference type="EMBL" id="UINC01031210">
    <property type="protein sequence ID" value="SVB16896.1"/>
    <property type="molecule type" value="Genomic_DNA"/>
</dbReference>
<organism evidence="6">
    <name type="scientific">marine metagenome</name>
    <dbReference type="NCBI Taxonomy" id="408172"/>
    <lineage>
        <taxon>unclassified sequences</taxon>
        <taxon>metagenomes</taxon>
        <taxon>ecological metagenomes</taxon>
    </lineage>
</organism>
<evidence type="ECO:0000256" key="1">
    <source>
        <dbReference type="ARBA" id="ARBA00022741"/>
    </source>
</evidence>
<dbReference type="Pfam" id="PF22740">
    <property type="entry name" value="PapZ_C"/>
    <property type="match status" value="1"/>
</dbReference>
<proteinExistence type="predicted"/>
<dbReference type="SUPFAM" id="SSF52540">
    <property type="entry name" value="P-loop containing nucleoside triphosphate hydrolases"/>
    <property type="match status" value="1"/>
</dbReference>
<keyword evidence="3" id="KW-0342">GTP-binding</keyword>
<dbReference type="AlphaFoldDB" id="A0A382BST8"/>
<gene>
    <name evidence="6" type="ORF">METZ01_LOCUS169750</name>
</gene>
<name>A0A382BST8_9ZZZZ</name>
<feature type="non-terminal residue" evidence="6">
    <location>
        <position position="1"/>
    </location>
</feature>
<evidence type="ECO:0000256" key="3">
    <source>
        <dbReference type="ARBA" id="ARBA00023134"/>
    </source>
</evidence>
<dbReference type="InterPro" id="IPR053931">
    <property type="entry name" value="RapZ_C"/>
</dbReference>
<evidence type="ECO:0008006" key="7">
    <source>
        <dbReference type="Google" id="ProtNLM"/>
    </source>
</evidence>
<dbReference type="GO" id="GO:0005524">
    <property type="term" value="F:ATP binding"/>
    <property type="evidence" value="ECO:0007669"/>
    <property type="project" value="UniProtKB-KW"/>
</dbReference>
<keyword evidence="2" id="KW-0067">ATP-binding</keyword>
<dbReference type="Pfam" id="PF03668">
    <property type="entry name" value="RapZ-like_N"/>
    <property type="match status" value="1"/>
</dbReference>
<dbReference type="GO" id="GO:0005525">
    <property type="term" value="F:GTP binding"/>
    <property type="evidence" value="ECO:0007669"/>
    <property type="project" value="UniProtKB-KW"/>
</dbReference>
<accession>A0A382BST8</accession>
<reference evidence="6" key="1">
    <citation type="submission" date="2018-05" db="EMBL/GenBank/DDBJ databases">
        <authorList>
            <person name="Lanie J.A."/>
            <person name="Ng W.-L."/>
            <person name="Kazmierczak K.M."/>
            <person name="Andrzejewski T.M."/>
            <person name="Davidsen T.M."/>
            <person name="Wayne K.J."/>
            <person name="Tettelin H."/>
            <person name="Glass J.I."/>
            <person name="Rusch D."/>
            <person name="Podicherti R."/>
            <person name="Tsui H.-C.T."/>
            <person name="Winkler M.E."/>
        </authorList>
    </citation>
    <scope>NUCLEOTIDE SEQUENCE</scope>
</reference>
<dbReference type="NCBIfam" id="NF003828">
    <property type="entry name" value="PRK05416.1"/>
    <property type="match status" value="1"/>
</dbReference>
<keyword evidence="1" id="KW-0547">Nucleotide-binding</keyword>
<dbReference type="InterPro" id="IPR027417">
    <property type="entry name" value="P-loop_NTPase"/>
</dbReference>
<evidence type="ECO:0000313" key="6">
    <source>
        <dbReference type="EMBL" id="SVB16896.1"/>
    </source>
</evidence>
<dbReference type="InterPro" id="IPR053930">
    <property type="entry name" value="RapZ-like_N"/>
</dbReference>
<dbReference type="PANTHER" id="PTHR30448">
    <property type="entry name" value="RNASE ADAPTER PROTEIN RAPZ"/>
    <property type="match status" value="1"/>
</dbReference>
<feature type="domain" description="RapZ-like N-terminal" evidence="4">
    <location>
        <begin position="5"/>
        <end position="156"/>
    </location>
</feature>
<dbReference type="Gene3D" id="3.40.50.300">
    <property type="entry name" value="P-loop containing nucleotide triphosphate hydrolases"/>
    <property type="match status" value="1"/>
</dbReference>